<accession>A0A9P4WEZ4</accession>
<dbReference type="InterPro" id="IPR011042">
    <property type="entry name" value="6-blade_b-propeller_TolB-like"/>
</dbReference>
<gene>
    <name evidence="4" type="ORF">E8E13_011401</name>
</gene>
<evidence type="ECO:0000256" key="1">
    <source>
        <dbReference type="ARBA" id="ARBA00004613"/>
    </source>
</evidence>
<dbReference type="Gene3D" id="2.120.10.30">
    <property type="entry name" value="TolB, C-terminal domain"/>
    <property type="match status" value="1"/>
</dbReference>
<dbReference type="OrthoDB" id="2549237at2759"/>
<reference evidence="4" key="1">
    <citation type="submission" date="2019-04" db="EMBL/GenBank/DDBJ databases">
        <title>Sequencing of skin fungus with MAO and IRED activity.</title>
        <authorList>
            <person name="Marsaioli A.J."/>
            <person name="Bonatto J.M.C."/>
            <person name="Reis Junior O."/>
        </authorList>
    </citation>
    <scope>NUCLEOTIDE SEQUENCE</scope>
    <source>
        <strain evidence="4">30M1</strain>
    </source>
</reference>
<dbReference type="GO" id="GO:0005576">
    <property type="term" value="C:extracellular region"/>
    <property type="evidence" value="ECO:0007669"/>
    <property type="project" value="UniProtKB-SubCell"/>
</dbReference>
<evidence type="ECO:0000313" key="5">
    <source>
        <dbReference type="Proteomes" id="UP000801428"/>
    </source>
</evidence>
<comment type="caution">
    <text evidence="4">The sequence shown here is derived from an EMBL/GenBank/DDBJ whole genome shotgun (WGS) entry which is preliminary data.</text>
</comment>
<organism evidence="4 5">
    <name type="scientific">Curvularia kusanoi</name>
    <name type="common">Cochliobolus kusanoi</name>
    <dbReference type="NCBI Taxonomy" id="90978"/>
    <lineage>
        <taxon>Eukaryota</taxon>
        <taxon>Fungi</taxon>
        <taxon>Dikarya</taxon>
        <taxon>Ascomycota</taxon>
        <taxon>Pezizomycotina</taxon>
        <taxon>Dothideomycetes</taxon>
        <taxon>Pleosporomycetidae</taxon>
        <taxon>Pleosporales</taxon>
        <taxon>Pleosporineae</taxon>
        <taxon>Pleosporaceae</taxon>
        <taxon>Curvularia</taxon>
    </lineage>
</organism>
<comment type="similarity">
    <text evidence="2">Belongs to the major royal jelly protein family.</text>
</comment>
<evidence type="ECO:0000313" key="4">
    <source>
        <dbReference type="EMBL" id="KAF3011120.1"/>
    </source>
</evidence>
<dbReference type="EMBL" id="SWKU01000001">
    <property type="protein sequence ID" value="KAF3011120.1"/>
    <property type="molecule type" value="Genomic_DNA"/>
</dbReference>
<dbReference type="PANTHER" id="PTHR10009:SF18">
    <property type="entry name" value="PROTEIN YELLOW-LIKE PROTEIN"/>
    <property type="match status" value="1"/>
</dbReference>
<protein>
    <submittedName>
        <fullName evidence="4">Uncharacterized protein</fullName>
    </submittedName>
</protein>
<evidence type="ECO:0000256" key="3">
    <source>
        <dbReference type="ARBA" id="ARBA00022525"/>
    </source>
</evidence>
<proteinExistence type="inferred from homology"/>
<name>A0A9P4WEZ4_CURKU</name>
<keyword evidence="5" id="KW-1185">Reference proteome</keyword>
<dbReference type="Pfam" id="PF03022">
    <property type="entry name" value="MRJP"/>
    <property type="match status" value="1"/>
</dbReference>
<sequence length="1576" mass="176148">MEIAFDSRTSLEDVGNLLNGVPRSRRDALLHVACKEAMGIESDADFSKARGCLPVSLLNALPAPDALKLFKCLRTAKGDTNLIGLGLYSSVLVSTRNPDVYEGDPDINYMVLLNRNKLYEEAKAHAASMIELRKSHTQTASNRERRAEYALSVWACASASGSLTLLSETVHWARRFIRDSLTAAKLFSNYYDETYILLSGFRAHGATLLGVDDLGIRVKKANKIMLDLLNIACSAVIKRRLEFCDKMGDTSAVSDDELYQILWSDTIQVLLQVETILTGEEFAKLGADNSGGILDWGSIFSAATLRPWRKHAWDFVDNLARARDSMWVKIRATRYPEVLSLPEPFPRGLPIQNLLSSWDHNLPRDLENSLPYLYKRVKSTLFISPQAALRPVVANKTVLQAIGTFVDNYNYALGIYIPLACDKQVKQRRFAAVWEYLLGPLSEGRMTRGEAAEYWFLYIPYYMRDATLLPEEDPPHWPLLPKSDDPLQIQEWNPLNGRPFDVTIREARDLGQSTYLDLCTFGMQSQPARPSFSSCIKLIVPQIPEKKRQGYEIWKNRVGPEAREATALSALLYLDAKYGSKSGLLSSPFPSPDDIRFPCVYLDEEFLSSEDLSVPAAVREACEESSPLLLMHKVAATVVEKYLSEKSSPPLEAACYELLRTLKDSDRSGLAFDLALRVITDRPDASSWHRILFDNAFLNRLPASEAKMCIETYAEAIRGRLEAIKSKSDSRAVNDTGETPEPLHSEALGMSGFLKQDQPLIKVTTLKTLAQLLQNSAYIGDDVSLKILTKFSQSVSHVDVRVSILKTFLSKLEVNRSELWEFVISALESFIPIAGSMNEREPTGSRNDVSKDQEQIDQELMRLPKLNLATESTWKEELPMLGALMEYQSKLEDGPLLNLYTERVVLPLLRVLEEQTAEWTRLFLRKYAKRNVDVLNIDIPPIPKGIRVVDMVLNGLGVKSYPVPQSLLDKYVAYLIFMIEPPVSIRTLNQTLQDDPGLKDTPEVATWLKLYGHSLSESWSTLLPLNRIDRLKSATTANAGSHVTMQSYDQAFRKIFRILVAVDSPNYERLTPFIATMNACGNRTATVKDMIVHVSSLRTREWERDSGRSPPVLPDVFPWRLSLLSYPESTEPGPNSESEYRAFTNQLSTIIDEISGGMYHEKLRQIKNVTQREIRVQQDPGMISEPSTFGPTPELVHLYYHQWPTGIAVSKSGRMFSNYPRALDPDNLAYTLAELFPNNTERAYPSVQYNNPPRGLIDNSIYPAVAIGSADHLIGVQSVIIDGADRMWVLDTGRLATSNGTILNASPGGAKLIGIDLDSNQPFTTIVFDPTAAPADSYLNDVRVDLNPEISESGQGVAYITDSSPEGRNAIVIVDLGTGEAWRRLVLTEAVQANAGFVPTIWGEPLYLNETNGNPINNINFGADGIALSADGKTLFFATTGGRELWSCATELLRERAPGAEIRARGGIRYHGETGFKDGMDTDTNNIVYAGNLEDNSISMFDPSTGFLSTLIRDPRFAWTDAVYVGFDGYLYFTQNQLWRRPAHWGGIERRQLPYSVFRVPLPDNGSKVEQPAPIR</sequence>
<keyword evidence="3" id="KW-0964">Secreted</keyword>
<dbReference type="Proteomes" id="UP000801428">
    <property type="component" value="Unassembled WGS sequence"/>
</dbReference>
<evidence type="ECO:0000256" key="2">
    <source>
        <dbReference type="ARBA" id="ARBA00009127"/>
    </source>
</evidence>
<dbReference type="InterPro" id="IPR017996">
    <property type="entry name" value="MRJP/yellow-related"/>
</dbReference>
<dbReference type="PANTHER" id="PTHR10009">
    <property type="entry name" value="PROTEIN YELLOW-RELATED"/>
    <property type="match status" value="1"/>
</dbReference>
<comment type="subcellular location">
    <subcellularLocation>
        <location evidence="1">Secreted</location>
    </subcellularLocation>
</comment>
<dbReference type="SUPFAM" id="SSF101898">
    <property type="entry name" value="NHL repeat"/>
    <property type="match status" value="1"/>
</dbReference>